<sequence>MQYRKTPHYTTYLSPAMMFLGPDIRTRLDLLSRNETPLTRTTDSSVHKFDVGDKAAQGDISNTFGTMLRKERRFNYQVEVGNKIHRRHVD</sequence>
<dbReference type="OrthoDB" id="6497048at2759"/>
<evidence type="ECO:0000313" key="2">
    <source>
        <dbReference type="Proteomes" id="UP000499080"/>
    </source>
</evidence>
<name>A0A4Y2LVN6_ARAVE</name>
<protein>
    <submittedName>
        <fullName evidence="1">Uncharacterized protein</fullName>
    </submittedName>
</protein>
<evidence type="ECO:0000313" key="1">
    <source>
        <dbReference type="EMBL" id="GBN18592.1"/>
    </source>
</evidence>
<keyword evidence="2" id="KW-1185">Reference proteome</keyword>
<gene>
    <name evidence="1" type="ORF">AVEN_112909_1</name>
</gene>
<dbReference type="Proteomes" id="UP000499080">
    <property type="component" value="Unassembled WGS sequence"/>
</dbReference>
<dbReference type="EMBL" id="BGPR01006392">
    <property type="protein sequence ID" value="GBN18592.1"/>
    <property type="molecule type" value="Genomic_DNA"/>
</dbReference>
<proteinExistence type="predicted"/>
<accession>A0A4Y2LVN6</accession>
<reference evidence="1 2" key="1">
    <citation type="journal article" date="2019" name="Sci. Rep.">
        <title>Orb-weaving spider Araneus ventricosus genome elucidates the spidroin gene catalogue.</title>
        <authorList>
            <person name="Kono N."/>
            <person name="Nakamura H."/>
            <person name="Ohtoshi R."/>
            <person name="Moran D.A.P."/>
            <person name="Shinohara A."/>
            <person name="Yoshida Y."/>
            <person name="Fujiwara M."/>
            <person name="Mori M."/>
            <person name="Tomita M."/>
            <person name="Arakawa K."/>
        </authorList>
    </citation>
    <scope>NUCLEOTIDE SEQUENCE [LARGE SCALE GENOMIC DNA]</scope>
</reference>
<dbReference type="AlphaFoldDB" id="A0A4Y2LVN6"/>
<comment type="caution">
    <text evidence="1">The sequence shown here is derived from an EMBL/GenBank/DDBJ whole genome shotgun (WGS) entry which is preliminary data.</text>
</comment>
<organism evidence="1 2">
    <name type="scientific">Araneus ventricosus</name>
    <name type="common">Orbweaver spider</name>
    <name type="synonym">Epeira ventricosa</name>
    <dbReference type="NCBI Taxonomy" id="182803"/>
    <lineage>
        <taxon>Eukaryota</taxon>
        <taxon>Metazoa</taxon>
        <taxon>Ecdysozoa</taxon>
        <taxon>Arthropoda</taxon>
        <taxon>Chelicerata</taxon>
        <taxon>Arachnida</taxon>
        <taxon>Araneae</taxon>
        <taxon>Araneomorphae</taxon>
        <taxon>Entelegynae</taxon>
        <taxon>Araneoidea</taxon>
        <taxon>Araneidae</taxon>
        <taxon>Araneus</taxon>
    </lineage>
</organism>